<accession>A0ABW4HN98</accession>
<evidence type="ECO:0000313" key="2">
    <source>
        <dbReference type="EMBL" id="MFD1606786.1"/>
    </source>
</evidence>
<keyword evidence="1" id="KW-0812">Transmembrane</keyword>
<feature type="transmembrane region" description="Helical" evidence="1">
    <location>
        <begin position="12"/>
        <end position="38"/>
    </location>
</feature>
<comment type="caution">
    <text evidence="2">The sequence shown here is derived from an EMBL/GenBank/DDBJ whole genome shotgun (WGS) entry which is preliminary data.</text>
</comment>
<keyword evidence="1" id="KW-0472">Membrane</keyword>
<feature type="transmembrane region" description="Helical" evidence="1">
    <location>
        <begin position="75"/>
        <end position="96"/>
    </location>
</feature>
<protein>
    <submittedName>
        <fullName evidence="2">TIGR02206 family membrane protein</fullName>
    </submittedName>
</protein>
<gene>
    <name evidence="2" type="ORF">ACFSBH_03825</name>
</gene>
<dbReference type="EMBL" id="JBHUDE010000012">
    <property type="protein sequence ID" value="MFD1606786.1"/>
    <property type="molecule type" value="Genomic_DNA"/>
</dbReference>
<dbReference type="RefSeq" id="WP_251517045.1">
    <property type="nucleotide sequence ID" value="NZ_JAMBON010000046.1"/>
</dbReference>
<dbReference type="InterPro" id="IPR011737">
    <property type="entry name" value="CHP02206_TP0381"/>
</dbReference>
<feature type="transmembrane region" description="Helical" evidence="1">
    <location>
        <begin position="166"/>
        <end position="186"/>
    </location>
</feature>
<feature type="transmembrane region" description="Helical" evidence="1">
    <location>
        <begin position="103"/>
        <end position="121"/>
    </location>
</feature>
<sequence>MIDWFLTLRGDTFTAFGFSHIFMLILYIICVFLLLLFHREIKTNTKIFQRIRWFLFVLLVGSEIIYQTWTAFHGIWVYHLPFHLCGVASLVGAIALFTLNRKLMVITFFIGFIPAFLALITPELPYDFPNFRYFKFFIHHIAISTTSVFIAVTAKPGTITFKNMTHTYTILIIYALYVGFIINPWLEANYLYLSSPPIVATPLDWFGNGIWYRINLGLVAFIVFLLQFLTFRWLKKREYI</sequence>
<organism evidence="2 3">
    <name type="scientific">Oceanobacillus luteolus</name>
    <dbReference type="NCBI Taxonomy" id="1274358"/>
    <lineage>
        <taxon>Bacteria</taxon>
        <taxon>Bacillati</taxon>
        <taxon>Bacillota</taxon>
        <taxon>Bacilli</taxon>
        <taxon>Bacillales</taxon>
        <taxon>Bacillaceae</taxon>
        <taxon>Oceanobacillus</taxon>
    </lineage>
</organism>
<dbReference type="Proteomes" id="UP001597221">
    <property type="component" value="Unassembled WGS sequence"/>
</dbReference>
<keyword evidence="3" id="KW-1185">Reference proteome</keyword>
<feature type="transmembrane region" description="Helical" evidence="1">
    <location>
        <begin position="50"/>
        <end position="69"/>
    </location>
</feature>
<feature type="transmembrane region" description="Helical" evidence="1">
    <location>
        <begin position="133"/>
        <end position="154"/>
    </location>
</feature>
<keyword evidence="1" id="KW-1133">Transmembrane helix</keyword>
<dbReference type="Pfam" id="PF14808">
    <property type="entry name" value="TMEM164"/>
    <property type="match status" value="1"/>
</dbReference>
<reference evidence="3" key="1">
    <citation type="journal article" date="2019" name="Int. J. Syst. Evol. Microbiol.">
        <title>The Global Catalogue of Microorganisms (GCM) 10K type strain sequencing project: providing services to taxonomists for standard genome sequencing and annotation.</title>
        <authorList>
            <consortium name="The Broad Institute Genomics Platform"/>
            <consortium name="The Broad Institute Genome Sequencing Center for Infectious Disease"/>
            <person name="Wu L."/>
            <person name="Ma J."/>
        </authorList>
    </citation>
    <scope>NUCLEOTIDE SEQUENCE [LARGE SCALE GENOMIC DNA]</scope>
    <source>
        <strain evidence="3">CGMCC 1.12376</strain>
    </source>
</reference>
<evidence type="ECO:0000256" key="1">
    <source>
        <dbReference type="SAM" id="Phobius"/>
    </source>
</evidence>
<name>A0ABW4HN98_9BACI</name>
<proteinExistence type="predicted"/>
<evidence type="ECO:0000313" key="3">
    <source>
        <dbReference type="Proteomes" id="UP001597221"/>
    </source>
</evidence>
<dbReference type="NCBIfam" id="TIGR02206">
    <property type="entry name" value="intg_mem_TP0381"/>
    <property type="match status" value="1"/>
</dbReference>
<feature type="transmembrane region" description="Helical" evidence="1">
    <location>
        <begin position="210"/>
        <end position="234"/>
    </location>
</feature>